<dbReference type="OrthoDB" id="9792639at2"/>
<proteinExistence type="predicted"/>
<name>A0A1W2A803_9FIRM</name>
<dbReference type="Gene3D" id="1.20.1260.10">
    <property type="match status" value="1"/>
</dbReference>
<dbReference type="InterPro" id="IPR012347">
    <property type="entry name" value="Ferritin-like"/>
</dbReference>
<dbReference type="Proteomes" id="UP000192790">
    <property type="component" value="Unassembled WGS sequence"/>
</dbReference>
<dbReference type="EMBL" id="FWXW01000003">
    <property type="protein sequence ID" value="SMC56551.1"/>
    <property type="molecule type" value="Genomic_DNA"/>
</dbReference>
<gene>
    <name evidence="1" type="ORF">SAMN02745168_1586</name>
</gene>
<sequence>MNFNNEAALLCGVYHGADIGCDSIRTLLPKVKNPEFRSDLKTQYQQYQEIQNQAEEQLKTLGQCPEAASLPAKMGIMASIHLNTLANRETSHLANMMIQGSTMGITEMTKALNHYGPGDPKVRSLAENLVNTEQGNIERMKKYLS</sequence>
<evidence type="ECO:0008006" key="3">
    <source>
        <dbReference type="Google" id="ProtNLM"/>
    </source>
</evidence>
<keyword evidence="2" id="KW-1185">Reference proteome</keyword>
<dbReference type="STRING" id="1122930.SAMN02745168_1586"/>
<evidence type="ECO:0000313" key="1">
    <source>
        <dbReference type="EMBL" id="SMC56551.1"/>
    </source>
</evidence>
<dbReference type="AlphaFoldDB" id="A0A1W2A803"/>
<reference evidence="1 2" key="1">
    <citation type="submission" date="2017-04" db="EMBL/GenBank/DDBJ databases">
        <authorList>
            <person name="Afonso C.L."/>
            <person name="Miller P.J."/>
            <person name="Scott M.A."/>
            <person name="Spackman E."/>
            <person name="Goraichik I."/>
            <person name="Dimitrov K.M."/>
            <person name="Suarez D.L."/>
            <person name="Swayne D.E."/>
        </authorList>
    </citation>
    <scope>NUCLEOTIDE SEQUENCE [LARGE SCALE GENOMIC DNA]</scope>
    <source>
        <strain evidence="1 2">DSM 12816</strain>
    </source>
</reference>
<protein>
    <recommendedName>
        <fullName evidence="3">DUF2383 domain-containing protein</fullName>
    </recommendedName>
</protein>
<evidence type="ECO:0000313" key="2">
    <source>
        <dbReference type="Proteomes" id="UP000192790"/>
    </source>
</evidence>
<organism evidence="1 2">
    <name type="scientific">Papillibacter cinnamivorans DSM 12816</name>
    <dbReference type="NCBI Taxonomy" id="1122930"/>
    <lineage>
        <taxon>Bacteria</taxon>
        <taxon>Bacillati</taxon>
        <taxon>Bacillota</taxon>
        <taxon>Clostridia</taxon>
        <taxon>Eubacteriales</taxon>
        <taxon>Oscillospiraceae</taxon>
        <taxon>Papillibacter</taxon>
    </lineage>
</organism>
<dbReference type="RefSeq" id="WP_084234222.1">
    <property type="nucleotide sequence ID" value="NZ_FWXW01000003.1"/>
</dbReference>
<accession>A0A1W2A803</accession>